<sequence length="208" mass="21920">MSKDKDKDKEQGGWDGVERRQSARGSGKGGMIKLALGGVLLLGAGAGGAYGAYAAGLFGSPEGASEPDQPKLVLKGAEDPYPLPGAEKAKDAGAPVYGEGGSKYRTAYYSFEESFTSNLADSPGLIQVELAVSTRRDGRVLQWVKNHELAIRSAILAQLAATTEAEVYDVEGKQKLARRLTSAVNGVLEENEGFGGIDAVHFRGFLVQ</sequence>
<keyword evidence="9 10" id="KW-0472">Membrane</keyword>
<dbReference type="EMBL" id="LZYB01000004">
    <property type="protein sequence ID" value="OBV10903.1"/>
    <property type="molecule type" value="Genomic_DNA"/>
</dbReference>
<dbReference type="PANTHER" id="PTHR35091:SF2">
    <property type="entry name" value="FLAGELLAR PROTEIN FLIL"/>
    <property type="match status" value="1"/>
</dbReference>
<keyword evidence="10" id="KW-0997">Cell inner membrane</keyword>
<comment type="subcellular location">
    <subcellularLocation>
        <location evidence="10">Cell inner membrane</location>
    </subcellularLocation>
    <subcellularLocation>
        <location evidence="2">Cell membrane</location>
        <topology evidence="2">Single-pass membrane protein</topology>
    </subcellularLocation>
</comment>
<dbReference type="PATRIC" id="fig|1300349.4.peg.2108"/>
<proteinExistence type="inferred from homology"/>
<dbReference type="AlphaFoldDB" id="A0A1A7BEE2"/>
<evidence type="ECO:0000256" key="11">
    <source>
        <dbReference type="SAM" id="MobiDB-lite"/>
    </source>
</evidence>
<name>A0A1A7BEE2_9SPHN</name>
<gene>
    <name evidence="12" type="ORF">I603_2116</name>
</gene>
<keyword evidence="4" id="KW-1003">Cell membrane</keyword>
<dbReference type="PANTHER" id="PTHR35091">
    <property type="entry name" value="FLAGELLAR PROTEIN FLIL"/>
    <property type="match status" value="1"/>
</dbReference>
<evidence type="ECO:0000313" key="13">
    <source>
        <dbReference type="Proteomes" id="UP000092484"/>
    </source>
</evidence>
<evidence type="ECO:0000256" key="8">
    <source>
        <dbReference type="ARBA" id="ARBA00022989"/>
    </source>
</evidence>
<evidence type="ECO:0000256" key="1">
    <source>
        <dbReference type="ARBA" id="ARBA00002254"/>
    </source>
</evidence>
<dbReference type="GO" id="GO:0071978">
    <property type="term" value="P:bacterial-type flagellum-dependent swarming motility"/>
    <property type="evidence" value="ECO:0007669"/>
    <property type="project" value="TreeGrafter"/>
</dbReference>
<keyword evidence="6 10" id="KW-0812">Transmembrane</keyword>
<dbReference type="RefSeq" id="WP_084440041.1">
    <property type="nucleotide sequence ID" value="NZ_LZYB01000004.1"/>
</dbReference>
<keyword evidence="8 10" id="KW-1133">Transmembrane helix</keyword>
<feature type="compositionally biased region" description="Basic and acidic residues" evidence="11">
    <location>
        <begin position="1"/>
        <end position="21"/>
    </location>
</feature>
<reference evidence="12 13" key="1">
    <citation type="submission" date="2016-06" db="EMBL/GenBank/DDBJ databases">
        <title>Genome sequence of Porphyrobacter dokdonensis DSW-74.</title>
        <authorList>
            <person name="Kim J.F."/>
            <person name="Song J.Y."/>
        </authorList>
    </citation>
    <scope>NUCLEOTIDE SEQUENCE [LARGE SCALE GENOMIC DNA]</scope>
    <source>
        <strain evidence="12 13">DSW-74</strain>
    </source>
</reference>
<evidence type="ECO:0000256" key="9">
    <source>
        <dbReference type="ARBA" id="ARBA00023136"/>
    </source>
</evidence>
<keyword evidence="12" id="KW-0969">Cilium</keyword>
<dbReference type="GO" id="GO:0005886">
    <property type="term" value="C:plasma membrane"/>
    <property type="evidence" value="ECO:0007669"/>
    <property type="project" value="UniProtKB-SubCell"/>
</dbReference>
<keyword evidence="12" id="KW-0282">Flagellum</keyword>
<organism evidence="12 13">
    <name type="scientific">Erythrobacter dokdonensis DSW-74</name>
    <dbReference type="NCBI Taxonomy" id="1300349"/>
    <lineage>
        <taxon>Bacteria</taxon>
        <taxon>Pseudomonadati</taxon>
        <taxon>Pseudomonadota</taxon>
        <taxon>Alphaproteobacteria</taxon>
        <taxon>Sphingomonadales</taxon>
        <taxon>Erythrobacteraceae</taxon>
        <taxon>Erythrobacter/Porphyrobacter group</taxon>
        <taxon>Erythrobacter</taxon>
    </lineage>
</organism>
<keyword evidence="12" id="KW-0966">Cell projection</keyword>
<evidence type="ECO:0000256" key="5">
    <source>
        <dbReference type="ARBA" id="ARBA00022500"/>
    </source>
</evidence>
<evidence type="ECO:0000256" key="10">
    <source>
        <dbReference type="RuleBase" id="RU364125"/>
    </source>
</evidence>
<dbReference type="STRING" id="1300349.I603_2116"/>
<feature type="transmembrane region" description="Helical" evidence="10">
    <location>
        <begin position="34"/>
        <end position="53"/>
    </location>
</feature>
<dbReference type="GO" id="GO:0006935">
    <property type="term" value="P:chemotaxis"/>
    <property type="evidence" value="ECO:0007669"/>
    <property type="project" value="UniProtKB-KW"/>
</dbReference>
<comment type="similarity">
    <text evidence="3 10">Belongs to the FliL family.</text>
</comment>
<keyword evidence="13" id="KW-1185">Reference proteome</keyword>
<evidence type="ECO:0000256" key="4">
    <source>
        <dbReference type="ARBA" id="ARBA00022475"/>
    </source>
</evidence>
<keyword evidence="7 10" id="KW-0283">Flagellar rotation</keyword>
<dbReference type="Pfam" id="PF03748">
    <property type="entry name" value="FliL"/>
    <property type="match status" value="1"/>
</dbReference>
<evidence type="ECO:0000313" key="12">
    <source>
        <dbReference type="EMBL" id="OBV10903.1"/>
    </source>
</evidence>
<keyword evidence="5 10" id="KW-0145">Chemotaxis</keyword>
<dbReference type="InterPro" id="IPR005503">
    <property type="entry name" value="FliL"/>
</dbReference>
<dbReference type="GO" id="GO:0009425">
    <property type="term" value="C:bacterial-type flagellum basal body"/>
    <property type="evidence" value="ECO:0007669"/>
    <property type="project" value="InterPro"/>
</dbReference>
<feature type="region of interest" description="Disordered" evidence="11">
    <location>
        <begin position="1"/>
        <end position="29"/>
    </location>
</feature>
<evidence type="ECO:0000256" key="2">
    <source>
        <dbReference type="ARBA" id="ARBA00004162"/>
    </source>
</evidence>
<evidence type="ECO:0000256" key="7">
    <source>
        <dbReference type="ARBA" id="ARBA00022779"/>
    </source>
</evidence>
<dbReference type="Proteomes" id="UP000092484">
    <property type="component" value="Unassembled WGS sequence"/>
</dbReference>
<evidence type="ECO:0000256" key="6">
    <source>
        <dbReference type="ARBA" id="ARBA00022692"/>
    </source>
</evidence>
<comment type="function">
    <text evidence="1 10">Controls the rotational direction of flagella during chemotaxis.</text>
</comment>
<accession>A0A1A7BEE2</accession>
<evidence type="ECO:0000256" key="3">
    <source>
        <dbReference type="ARBA" id="ARBA00008281"/>
    </source>
</evidence>
<comment type="caution">
    <text evidence="12">The sequence shown here is derived from an EMBL/GenBank/DDBJ whole genome shotgun (WGS) entry which is preliminary data.</text>
</comment>
<protein>
    <recommendedName>
        <fullName evidence="10">Flagellar protein FliL</fullName>
    </recommendedName>
</protein>